<keyword evidence="2" id="KW-1185">Reference proteome</keyword>
<comment type="caution">
    <text evidence="1">The sequence shown here is derived from an EMBL/GenBank/DDBJ whole genome shotgun (WGS) entry which is preliminary data.</text>
</comment>
<name>A0A9Q0J5I7_9ROSI</name>
<organism evidence="1 2">
    <name type="scientific">Turnera subulata</name>
    <dbReference type="NCBI Taxonomy" id="218843"/>
    <lineage>
        <taxon>Eukaryota</taxon>
        <taxon>Viridiplantae</taxon>
        <taxon>Streptophyta</taxon>
        <taxon>Embryophyta</taxon>
        <taxon>Tracheophyta</taxon>
        <taxon>Spermatophyta</taxon>
        <taxon>Magnoliopsida</taxon>
        <taxon>eudicotyledons</taxon>
        <taxon>Gunneridae</taxon>
        <taxon>Pentapetalae</taxon>
        <taxon>rosids</taxon>
        <taxon>fabids</taxon>
        <taxon>Malpighiales</taxon>
        <taxon>Passifloraceae</taxon>
        <taxon>Turnera</taxon>
    </lineage>
</organism>
<accession>A0A9Q0J5I7</accession>
<protein>
    <submittedName>
        <fullName evidence="1">Uncharacterized protein</fullName>
    </submittedName>
</protein>
<evidence type="ECO:0000313" key="1">
    <source>
        <dbReference type="EMBL" id="KAJ4829109.1"/>
    </source>
</evidence>
<dbReference type="EMBL" id="JAKUCV010005990">
    <property type="protein sequence ID" value="KAJ4829109.1"/>
    <property type="molecule type" value="Genomic_DNA"/>
</dbReference>
<sequence length="231" mass="25753">MGLQEIEAASTIFLFFSPSRRPLTHLFSTFLLCLLPLPSPLFPLSSVIHHHRRPVFPSPIFLILPLLPLPPFPTSTPTPPQLEPLLQSSSSTFLLPLPPTDTLLLVSLRLLLLDPISSLFCDAPPHRTIATPLCCSRHRRVFISTCGRPLPSLVLVRLCLFAHAAASRLPCNRRCCHFCPNVADSVGERRAVELLLFGTFVLMANRGMEFWKGSVREQYLGVNRVGICDKQ</sequence>
<dbReference type="Proteomes" id="UP001141552">
    <property type="component" value="Unassembled WGS sequence"/>
</dbReference>
<dbReference type="AlphaFoldDB" id="A0A9Q0J5I7"/>
<reference evidence="1" key="1">
    <citation type="submission" date="2022-02" db="EMBL/GenBank/DDBJ databases">
        <authorList>
            <person name="Henning P.M."/>
            <person name="McCubbin A.G."/>
            <person name="Shore J.S."/>
        </authorList>
    </citation>
    <scope>NUCLEOTIDE SEQUENCE</scope>
    <source>
        <strain evidence="1">F60SS</strain>
        <tissue evidence="1">Leaves</tissue>
    </source>
</reference>
<reference evidence="1" key="2">
    <citation type="journal article" date="2023" name="Plants (Basel)">
        <title>Annotation of the Turnera subulata (Passifloraceae) Draft Genome Reveals the S-Locus Evolved after the Divergence of Turneroideae from Passifloroideae in a Stepwise Manner.</title>
        <authorList>
            <person name="Henning P.M."/>
            <person name="Roalson E.H."/>
            <person name="Mir W."/>
            <person name="McCubbin A.G."/>
            <person name="Shore J.S."/>
        </authorList>
    </citation>
    <scope>NUCLEOTIDE SEQUENCE</scope>
    <source>
        <strain evidence="1">F60SS</strain>
    </source>
</reference>
<evidence type="ECO:0000313" key="2">
    <source>
        <dbReference type="Proteomes" id="UP001141552"/>
    </source>
</evidence>
<gene>
    <name evidence="1" type="ORF">Tsubulata_032891</name>
</gene>
<proteinExistence type="predicted"/>